<protein>
    <submittedName>
        <fullName evidence="1">Uncharacterized protein</fullName>
    </submittedName>
</protein>
<organism evidence="1 2">
    <name type="scientific">Candidatus Entotheonella gemina</name>
    <dbReference type="NCBI Taxonomy" id="1429439"/>
    <lineage>
        <taxon>Bacteria</taxon>
        <taxon>Pseudomonadati</taxon>
        <taxon>Nitrospinota/Tectimicrobiota group</taxon>
        <taxon>Candidatus Tectimicrobiota</taxon>
        <taxon>Candidatus Entotheonellia</taxon>
        <taxon>Candidatus Entotheonellales</taxon>
        <taxon>Candidatus Entotheonellaceae</taxon>
        <taxon>Candidatus Entotheonella</taxon>
    </lineage>
</organism>
<evidence type="ECO:0000313" key="1">
    <source>
        <dbReference type="EMBL" id="ETX07115.1"/>
    </source>
</evidence>
<dbReference type="Proteomes" id="UP000019140">
    <property type="component" value="Unassembled WGS sequence"/>
</dbReference>
<reference evidence="1 2" key="1">
    <citation type="journal article" date="2014" name="Nature">
        <title>An environmental bacterial taxon with a large and distinct metabolic repertoire.</title>
        <authorList>
            <person name="Wilson M.C."/>
            <person name="Mori T."/>
            <person name="Ruckert C."/>
            <person name="Uria A.R."/>
            <person name="Helf M.J."/>
            <person name="Takada K."/>
            <person name="Gernert C."/>
            <person name="Steffens U.A."/>
            <person name="Heycke N."/>
            <person name="Schmitt S."/>
            <person name="Rinke C."/>
            <person name="Helfrich E.J."/>
            <person name="Brachmann A.O."/>
            <person name="Gurgui C."/>
            <person name="Wakimoto T."/>
            <person name="Kracht M."/>
            <person name="Crusemann M."/>
            <person name="Hentschel U."/>
            <person name="Abe I."/>
            <person name="Matsunaga S."/>
            <person name="Kalinowski J."/>
            <person name="Takeyama H."/>
            <person name="Piel J."/>
        </authorList>
    </citation>
    <scope>NUCLEOTIDE SEQUENCE [LARGE SCALE GENOMIC DNA]</scope>
    <source>
        <strain evidence="2">TSY2</strain>
    </source>
</reference>
<dbReference type="HOGENOM" id="CLU_3133541_0_0_7"/>
<name>W4MA87_9BACT</name>
<dbReference type="EMBL" id="AZHX01000527">
    <property type="protein sequence ID" value="ETX07115.1"/>
    <property type="molecule type" value="Genomic_DNA"/>
</dbReference>
<dbReference type="AlphaFoldDB" id="W4MA87"/>
<sequence>MVFAGLYTPAPAPAADEVKIAIIVPLSGRWARQGELYKGRLGNGGGRDQ</sequence>
<evidence type="ECO:0000313" key="2">
    <source>
        <dbReference type="Proteomes" id="UP000019140"/>
    </source>
</evidence>
<accession>W4MA87</accession>
<keyword evidence="2" id="KW-1185">Reference proteome</keyword>
<proteinExistence type="predicted"/>
<gene>
    <name evidence="1" type="ORF">ETSY2_13110</name>
</gene>
<comment type="caution">
    <text evidence="1">The sequence shown here is derived from an EMBL/GenBank/DDBJ whole genome shotgun (WGS) entry which is preliminary data.</text>
</comment>